<comment type="subcellular location">
    <subcellularLocation>
        <location evidence="6">Nucleus</location>
        <location evidence="6">Nucleolus</location>
    </subcellularLocation>
    <subcellularLocation>
        <location evidence="6">Nucleus</location>
        <location evidence="6">Nucleoplasm</location>
    </subcellularLocation>
</comment>
<dbReference type="InterPro" id="IPR012972">
    <property type="entry name" value="NLE"/>
</dbReference>
<accession>A0AAE1D4X0</accession>
<name>A0AAE1D4X0_9GAST</name>
<keyword evidence="4" id="KW-0677">Repeat</keyword>
<dbReference type="PROSITE" id="PS50294">
    <property type="entry name" value="WD_REPEATS_REGION"/>
    <property type="match status" value="3"/>
</dbReference>
<evidence type="ECO:0000256" key="2">
    <source>
        <dbReference type="ARBA" id="ARBA00022552"/>
    </source>
</evidence>
<evidence type="ECO:0000313" key="10">
    <source>
        <dbReference type="EMBL" id="KAK3757442.1"/>
    </source>
</evidence>
<feature type="domain" description="NLE" evidence="9">
    <location>
        <begin position="13"/>
        <end position="78"/>
    </location>
</feature>
<feature type="repeat" description="WD" evidence="7">
    <location>
        <begin position="351"/>
        <end position="393"/>
    </location>
</feature>
<dbReference type="InterPro" id="IPR019775">
    <property type="entry name" value="WD40_repeat_CS"/>
</dbReference>
<gene>
    <name evidence="10" type="ORF">RRG08_038797</name>
</gene>
<protein>
    <recommendedName>
        <fullName evidence="6">Ribosome biogenesis protein WDR12 homolog</fullName>
    </recommendedName>
</protein>
<keyword evidence="3 7" id="KW-0853">WD repeat</keyword>
<sequence length="434" mass="48890">MASEASLGSISHVQAKFFTKQKEYSIPDVPYSLPITVSPKELNDIVHNVLYEGDNEKTAVFDFLINGELLRSTLEFYLEDKEISIESELEVEYIERQAAPRPEASLSHDDWISSVRGNNNLIICGCYDNTIKLWSRDGQCLTTIPGHSGPVKCLTWLKRAESSGEDEEYLFASGSHDQAAFVWRWKGSKKEIDCLYAFRGHSGSVDCIDANGDGERIITGSWDKTIKLWTADNTSTDQNERDDSENTHQPKKMKSGGHKMITRVPLLTLGGHKEAVSAVVWLDDTNVCSSSWDHTLRLWDMSRAEQTQILEGSKAFFQIAQSPLSNLIASASADRHVRLHDLRTKEMKGTYTSHAGWVSSVDWSKSDEHLFVSGSHDCLMKLWDTRSPKAPLYNLIGQEEKILAVDWSIPDLMLSGGADNQLKMFNYKKFLIMK</sequence>
<evidence type="ECO:0000256" key="6">
    <source>
        <dbReference type="HAMAP-Rule" id="MF_03029"/>
    </source>
</evidence>
<dbReference type="PANTHER" id="PTHR19855:SF11">
    <property type="entry name" value="RIBOSOME BIOGENESIS PROTEIN WDR12"/>
    <property type="match status" value="1"/>
</dbReference>
<evidence type="ECO:0000256" key="4">
    <source>
        <dbReference type="ARBA" id="ARBA00022737"/>
    </source>
</evidence>
<dbReference type="PROSITE" id="PS50082">
    <property type="entry name" value="WD_REPEATS_2"/>
    <property type="match status" value="3"/>
</dbReference>
<evidence type="ECO:0000256" key="7">
    <source>
        <dbReference type="PROSITE-ProRule" id="PRU00221"/>
    </source>
</evidence>
<evidence type="ECO:0000256" key="8">
    <source>
        <dbReference type="SAM" id="MobiDB-lite"/>
    </source>
</evidence>
<dbReference type="GO" id="GO:0005730">
    <property type="term" value="C:nucleolus"/>
    <property type="evidence" value="ECO:0007669"/>
    <property type="project" value="UniProtKB-SubCell"/>
</dbReference>
<dbReference type="InterPro" id="IPR015943">
    <property type="entry name" value="WD40/YVTN_repeat-like_dom_sf"/>
</dbReference>
<dbReference type="Proteomes" id="UP001283361">
    <property type="component" value="Unassembled WGS sequence"/>
</dbReference>
<dbReference type="GO" id="GO:0043021">
    <property type="term" value="F:ribonucleoprotein complex binding"/>
    <property type="evidence" value="ECO:0007669"/>
    <property type="project" value="UniProtKB-UniRule"/>
</dbReference>
<evidence type="ECO:0000256" key="3">
    <source>
        <dbReference type="ARBA" id="ARBA00022574"/>
    </source>
</evidence>
<dbReference type="Pfam" id="PF00400">
    <property type="entry name" value="WD40"/>
    <property type="match status" value="6"/>
</dbReference>
<dbReference type="SMART" id="SM00320">
    <property type="entry name" value="WD40"/>
    <property type="match status" value="7"/>
</dbReference>
<dbReference type="AlphaFoldDB" id="A0AAE1D4X0"/>
<dbReference type="CDD" id="cd00200">
    <property type="entry name" value="WD40"/>
    <property type="match status" value="1"/>
</dbReference>
<reference evidence="10" key="1">
    <citation type="journal article" date="2023" name="G3 (Bethesda)">
        <title>A reference genome for the long-term kleptoplast-retaining sea slug Elysia crispata morphotype clarki.</title>
        <authorList>
            <person name="Eastman K.E."/>
            <person name="Pendleton A.L."/>
            <person name="Shaikh M.A."/>
            <person name="Suttiyut T."/>
            <person name="Ogas R."/>
            <person name="Tomko P."/>
            <person name="Gavelis G."/>
            <person name="Widhalm J.R."/>
            <person name="Wisecaver J.H."/>
        </authorList>
    </citation>
    <scope>NUCLEOTIDE SEQUENCE</scope>
    <source>
        <strain evidence="10">ECLA1</strain>
    </source>
</reference>
<keyword evidence="11" id="KW-1185">Reference proteome</keyword>
<dbReference type="InterPro" id="IPR036322">
    <property type="entry name" value="WD40_repeat_dom_sf"/>
</dbReference>
<dbReference type="EMBL" id="JAWDGP010005366">
    <property type="protein sequence ID" value="KAK3757442.1"/>
    <property type="molecule type" value="Genomic_DNA"/>
</dbReference>
<evidence type="ECO:0000256" key="5">
    <source>
        <dbReference type="ARBA" id="ARBA00023242"/>
    </source>
</evidence>
<proteinExistence type="inferred from homology"/>
<dbReference type="GO" id="GO:0005654">
    <property type="term" value="C:nucleoplasm"/>
    <property type="evidence" value="ECO:0007669"/>
    <property type="project" value="UniProtKB-SubCell"/>
</dbReference>
<evidence type="ECO:0000313" key="11">
    <source>
        <dbReference type="Proteomes" id="UP001283361"/>
    </source>
</evidence>
<evidence type="ECO:0000256" key="1">
    <source>
        <dbReference type="ARBA" id="ARBA00022517"/>
    </source>
</evidence>
<comment type="similarity">
    <text evidence="6">Belongs to the WD repeat WDR12/YTM1 family.</text>
</comment>
<dbReference type="Gene3D" id="2.130.10.10">
    <property type="entry name" value="YVTN repeat-like/Quinoprotein amine dehydrogenase"/>
    <property type="match status" value="1"/>
</dbReference>
<dbReference type="Pfam" id="PF08154">
    <property type="entry name" value="NLE"/>
    <property type="match status" value="1"/>
</dbReference>
<feature type="repeat" description="WD" evidence="7">
    <location>
        <begin position="269"/>
        <end position="309"/>
    </location>
</feature>
<dbReference type="GO" id="GO:0030687">
    <property type="term" value="C:preribosome, large subunit precursor"/>
    <property type="evidence" value="ECO:0007669"/>
    <property type="project" value="UniProtKB-UniRule"/>
</dbReference>
<dbReference type="PRINTS" id="PR00320">
    <property type="entry name" value="GPROTEINBRPT"/>
</dbReference>
<dbReference type="InterPro" id="IPR020472">
    <property type="entry name" value="WD40_PAC1"/>
</dbReference>
<comment type="function">
    <text evidence="6">Required for maturation of ribosomal RNAs and formation of the large ribosomal subunit.</text>
</comment>
<keyword evidence="1 6" id="KW-0690">Ribosome biogenesis</keyword>
<evidence type="ECO:0000259" key="9">
    <source>
        <dbReference type="Pfam" id="PF08154"/>
    </source>
</evidence>
<organism evidence="10 11">
    <name type="scientific">Elysia crispata</name>
    <name type="common">lettuce slug</name>
    <dbReference type="NCBI Taxonomy" id="231223"/>
    <lineage>
        <taxon>Eukaryota</taxon>
        <taxon>Metazoa</taxon>
        <taxon>Spiralia</taxon>
        <taxon>Lophotrochozoa</taxon>
        <taxon>Mollusca</taxon>
        <taxon>Gastropoda</taxon>
        <taxon>Heterobranchia</taxon>
        <taxon>Euthyneura</taxon>
        <taxon>Panpulmonata</taxon>
        <taxon>Sacoglossa</taxon>
        <taxon>Placobranchoidea</taxon>
        <taxon>Plakobranchidae</taxon>
        <taxon>Elysia</taxon>
    </lineage>
</organism>
<dbReference type="InterPro" id="IPR028599">
    <property type="entry name" value="WDR12/Ytm1"/>
</dbReference>
<comment type="caution">
    <text evidence="10">The sequence shown here is derived from an EMBL/GenBank/DDBJ whole genome shotgun (WGS) entry which is preliminary data.</text>
</comment>
<feature type="region of interest" description="Disordered" evidence="8">
    <location>
        <begin position="233"/>
        <end position="256"/>
    </location>
</feature>
<dbReference type="GO" id="GO:0000463">
    <property type="term" value="P:maturation of LSU-rRNA from tricistronic rRNA transcript (SSU-rRNA, 5.8S rRNA, LSU-rRNA)"/>
    <property type="evidence" value="ECO:0007669"/>
    <property type="project" value="UniProtKB-UniRule"/>
</dbReference>
<keyword evidence="5 6" id="KW-0539">Nucleus</keyword>
<dbReference type="PANTHER" id="PTHR19855">
    <property type="entry name" value="WD40 REPEAT PROTEIN 12, 37"/>
    <property type="match status" value="1"/>
</dbReference>
<dbReference type="SUPFAM" id="SSF50978">
    <property type="entry name" value="WD40 repeat-like"/>
    <property type="match status" value="1"/>
</dbReference>
<dbReference type="GO" id="GO:0000466">
    <property type="term" value="P:maturation of 5.8S rRNA from tricistronic rRNA transcript (SSU-rRNA, 5.8S rRNA, LSU-rRNA)"/>
    <property type="evidence" value="ECO:0007669"/>
    <property type="project" value="UniProtKB-UniRule"/>
</dbReference>
<dbReference type="PROSITE" id="PS00678">
    <property type="entry name" value="WD_REPEATS_1"/>
    <property type="match status" value="1"/>
</dbReference>
<feature type="repeat" description="WD" evidence="7">
    <location>
        <begin position="198"/>
        <end position="239"/>
    </location>
</feature>
<dbReference type="InterPro" id="IPR001680">
    <property type="entry name" value="WD40_rpt"/>
</dbReference>
<keyword evidence="2 6" id="KW-0698">rRNA processing</keyword>
<dbReference type="HAMAP" id="MF_03029">
    <property type="entry name" value="WDR12"/>
    <property type="match status" value="1"/>
</dbReference>
<feature type="compositionally biased region" description="Basic and acidic residues" evidence="8">
    <location>
        <begin position="238"/>
        <end position="248"/>
    </location>
</feature>